<dbReference type="Proteomes" id="UP000030706">
    <property type="component" value="Unassembled WGS sequence"/>
</dbReference>
<dbReference type="GO" id="GO:0000786">
    <property type="term" value="C:nucleosome"/>
    <property type="evidence" value="ECO:0007669"/>
    <property type="project" value="InterPro"/>
</dbReference>
<reference evidence="6 7" key="1">
    <citation type="journal article" date="2014" name="BMC Genomics">
        <title>Genome sequencing of four Aureobasidium pullulans varieties: biotechnological potential, stress tolerance, and description of new species.</title>
        <authorList>
            <person name="Gostin Ar C."/>
            <person name="Ohm R.A."/>
            <person name="Kogej T."/>
            <person name="Sonjak S."/>
            <person name="Turk M."/>
            <person name="Zajc J."/>
            <person name="Zalar P."/>
            <person name="Grube M."/>
            <person name="Sun H."/>
            <person name="Han J."/>
            <person name="Sharma A."/>
            <person name="Chiniquy J."/>
            <person name="Ngan C.Y."/>
            <person name="Lipzen A."/>
            <person name="Barry K."/>
            <person name="Grigoriev I.V."/>
            <person name="Gunde-Cimerman N."/>
        </authorList>
    </citation>
    <scope>NUCLEOTIDE SEQUENCE [LARGE SCALE GENOMIC DNA]</scope>
    <source>
        <strain evidence="6 7">EXF-150</strain>
    </source>
</reference>
<dbReference type="AlphaFoldDB" id="A0A074XMN0"/>
<feature type="compositionally biased region" description="Acidic residues" evidence="4">
    <location>
        <begin position="82"/>
        <end position="91"/>
    </location>
</feature>
<accession>A0A074XMN0</accession>
<dbReference type="Pfam" id="PF00125">
    <property type="entry name" value="Histone"/>
    <property type="match status" value="1"/>
</dbReference>
<dbReference type="RefSeq" id="XP_029759444.1">
    <property type="nucleotide sequence ID" value="XM_029908602.1"/>
</dbReference>
<dbReference type="GO" id="GO:0030527">
    <property type="term" value="F:structural constituent of chromatin"/>
    <property type="evidence" value="ECO:0007669"/>
    <property type="project" value="InterPro"/>
</dbReference>
<dbReference type="GO" id="GO:0003677">
    <property type="term" value="F:DNA binding"/>
    <property type="evidence" value="ECO:0007669"/>
    <property type="project" value="InterPro"/>
</dbReference>
<evidence type="ECO:0000259" key="5">
    <source>
        <dbReference type="Pfam" id="PF00125"/>
    </source>
</evidence>
<comment type="similarity">
    <text evidence="1">Belongs to the histone H2B family.</text>
</comment>
<organism evidence="6 7">
    <name type="scientific">Aureobasidium pullulans EXF-150</name>
    <dbReference type="NCBI Taxonomy" id="1043002"/>
    <lineage>
        <taxon>Eukaryota</taxon>
        <taxon>Fungi</taxon>
        <taxon>Dikarya</taxon>
        <taxon>Ascomycota</taxon>
        <taxon>Pezizomycotina</taxon>
        <taxon>Dothideomycetes</taxon>
        <taxon>Dothideomycetidae</taxon>
        <taxon>Dothideales</taxon>
        <taxon>Saccotheciaceae</taxon>
        <taxon>Aureobasidium</taxon>
    </lineage>
</organism>
<feature type="compositionally biased region" description="Basic and acidic residues" evidence="4">
    <location>
        <begin position="28"/>
        <end position="37"/>
    </location>
</feature>
<dbReference type="InterPro" id="IPR007125">
    <property type="entry name" value="H2A/H2B/H3"/>
</dbReference>
<dbReference type="InterPro" id="IPR000558">
    <property type="entry name" value="Histone_H2B"/>
</dbReference>
<dbReference type="STRING" id="1043002.A0A074XMN0"/>
<dbReference type="EMBL" id="KL584985">
    <property type="protein sequence ID" value="KEQ83257.1"/>
    <property type="molecule type" value="Genomic_DNA"/>
</dbReference>
<evidence type="ECO:0000256" key="4">
    <source>
        <dbReference type="SAM" id="MobiDB-lite"/>
    </source>
</evidence>
<name>A0A074XMN0_AURPU</name>
<dbReference type="PRINTS" id="PR00621">
    <property type="entry name" value="HISTONEH2B"/>
</dbReference>
<dbReference type="Gene3D" id="1.10.20.10">
    <property type="entry name" value="Histone, subunit A"/>
    <property type="match status" value="1"/>
</dbReference>
<dbReference type="FunFam" id="1.10.20.10:FF:000043">
    <property type="entry name" value="Histone H2B"/>
    <property type="match status" value="1"/>
</dbReference>
<feature type="region of interest" description="Disordered" evidence="4">
    <location>
        <begin position="1"/>
        <end position="154"/>
    </location>
</feature>
<evidence type="ECO:0000313" key="6">
    <source>
        <dbReference type="EMBL" id="KEQ83257.1"/>
    </source>
</evidence>
<dbReference type="CDD" id="cd22910">
    <property type="entry name" value="HFD_H2B"/>
    <property type="match status" value="1"/>
</dbReference>
<dbReference type="GO" id="GO:0046982">
    <property type="term" value="F:protein heterodimerization activity"/>
    <property type="evidence" value="ECO:0007669"/>
    <property type="project" value="InterPro"/>
</dbReference>
<evidence type="ECO:0000256" key="2">
    <source>
        <dbReference type="ARBA" id="ARBA00017644"/>
    </source>
</evidence>
<evidence type="ECO:0000256" key="1">
    <source>
        <dbReference type="ARBA" id="ARBA00006846"/>
    </source>
</evidence>
<evidence type="ECO:0000313" key="7">
    <source>
        <dbReference type="Proteomes" id="UP000030706"/>
    </source>
</evidence>
<sequence>MPPKRAKKGAISQTEKAIADTQAAVEEATQHAVREQDPQSDAVDAETQVDADPQSDAGVTSSEHIDSSNANVADGAMASTADDADDADDDAGAATPATEVTTDDEADAEPDAQPKVAQKKGAIAGKKMPATTTKNEDGSEKKIRKKKRKNDPTNFHAYIHKVQKEMYPTLSMSKTAMCIMNDFTNDICTRIAETASSLCKKQKKATLQAHDIQCATKLVIGGQLAKHAITEGTKAIRQYNRNTGHNYR</sequence>
<dbReference type="SMART" id="SM00427">
    <property type="entry name" value="H2B"/>
    <property type="match status" value="1"/>
</dbReference>
<dbReference type="PANTHER" id="PTHR23428">
    <property type="entry name" value="HISTONE H2B"/>
    <property type="match status" value="1"/>
</dbReference>
<evidence type="ECO:0000256" key="3">
    <source>
        <dbReference type="ARBA" id="ARBA00022990"/>
    </source>
</evidence>
<dbReference type="GeneID" id="40750908"/>
<dbReference type="InterPro" id="IPR009072">
    <property type="entry name" value="Histone-fold"/>
</dbReference>
<feature type="compositionally biased region" description="Acidic residues" evidence="4">
    <location>
        <begin position="101"/>
        <end position="110"/>
    </location>
</feature>
<dbReference type="GO" id="GO:0005634">
    <property type="term" value="C:nucleus"/>
    <property type="evidence" value="ECO:0007669"/>
    <property type="project" value="UniProtKB-ARBA"/>
</dbReference>
<dbReference type="OrthoDB" id="1166527at2759"/>
<keyword evidence="7" id="KW-1185">Reference proteome</keyword>
<gene>
    <name evidence="6" type="ORF">M438DRAFT_375691</name>
</gene>
<proteinExistence type="inferred from homology"/>
<dbReference type="SUPFAM" id="SSF47113">
    <property type="entry name" value="Histone-fold"/>
    <property type="match status" value="1"/>
</dbReference>
<feature type="compositionally biased region" description="Polar residues" evidence="4">
    <location>
        <begin position="57"/>
        <end position="71"/>
    </location>
</feature>
<protein>
    <recommendedName>
        <fullName evidence="2">Histone H2B</fullName>
    </recommendedName>
</protein>
<dbReference type="HOGENOM" id="CLU_1119971_0_0_1"/>
<keyword evidence="3" id="KW-0007">Acetylation</keyword>
<feature type="domain" description="Core Histone H2A/H2B/H3" evidence="5">
    <location>
        <begin position="139"/>
        <end position="218"/>
    </location>
</feature>